<proteinExistence type="predicted"/>
<reference evidence="1 2" key="1">
    <citation type="submission" date="2014-06" db="EMBL/GenBank/DDBJ databases">
        <title>Evolutionary Origins and Diversification of the Mycorrhizal Mutualists.</title>
        <authorList>
            <consortium name="DOE Joint Genome Institute"/>
            <consortium name="Mycorrhizal Genomics Consortium"/>
            <person name="Kohler A."/>
            <person name="Kuo A."/>
            <person name="Nagy L.G."/>
            <person name="Floudas D."/>
            <person name="Copeland A."/>
            <person name="Barry K.W."/>
            <person name="Cichocki N."/>
            <person name="Veneault-Fourrey C."/>
            <person name="LaButti K."/>
            <person name="Lindquist E.A."/>
            <person name="Lipzen A."/>
            <person name="Lundell T."/>
            <person name="Morin E."/>
            <person name="Murat C."/>
            <person name="Riley R."/>
            <person name="Ohm R."/>
            <person name="Sun H."/>
            <person name="Tunlid A."/>
            <person name="Henrissat B."/>
            <person name="Grigoriev I.V."/>
            <person name="Hibbett D.S."/>
            <person name="Martin F."/>
        </authorList>
    </citation>
    <scope>NUCLEOTIDE SEQUENCE [LARGE SCALE GENOMIC DNA]</scope>
    <source>
        <strain evidence="1 2">SS14</strain>
    </source>
</reference>
<protein>
    <submittedName>
        <fullName evidence="1">Uncharacterized protein</fullName>
    </submittedName>
</protein>
<dbReference type="HOGENOM" id="CLU_2211669_0_0_1"/>
<keyword evidence="2" id="KW-1185">Reference proteome</keyword>
<dbReference type="AlphaFoldDB" id="A0A0C9VB15"/>
<dbReference type="Proteomes" id="UP000054279">
    <property type="component" value="Unassembled WGS sequence"/>
</dbReference>
<evidence type="ECO:0000313" key="1">
    <source>
        <dbReference type="EMBL" id="KIJ38742.1"/>
    </source>
</evidence>
<name>A0A0C9VB15_SPHS4</name>
<organism evidence="1 2">
    <name type="scientific">Sphaerobolus stellatus (strain SS14)</name>
    <dbReference type="NCBI Taxonomy" id="990650"/>
    <lineage>
        <taxon>Eukaryota</taxon>
        <taxon>Fungi</taxon>
        <taxon>Dikarya</taxon>
        <taxon>Basidiomycota</taxon>
        <taxon>Agaricomycotina</taxon>
        <taxon>Agaricomycetes</taxon>
        <taxon>Phallomycetidae</taxon>
        <taxon>Geastrales</taxon>
        <taxon>Sphaerobolaceae</taxon>
        <taxon>Sphaerobolus</taxon>
    </lineage>
</organism>
<gene>
    <name evidence="1" type="ORF">M422DRAFT_258613</name>
</gene>
<dbReference type="EMBL" id="KN837158">
    <property type="protein sequence ID" value="KIJ38742.1"/>
    <property type="molecule type" value="Genomic_DNA"/>
</dbReference>
<sequence>MYLMQDYNIGKPGEHDRFVPLRTALKTALKTASKTQSIDHFEDTKVLTLRFASKTSEEGYKRWWASINDRHPARALGRMPVVDGPRIGRMPVVDGSPPALISLLGCF</sequence>
<accession>A0A0C9VB15</accession>
<evidence type="ECO:0000313" key="2">
    <source>
        <dbReference type="Proteomes" id="UP000054279"/>
    </source>
</evidence>